<feature type="transmembrane region" description="Helical" evidence="13">
    <location>
        <begin position="284"/>
        <end position="304"/>
    </location>
</feature>
<keyword evidence="7" id="KW-1003">Cell membrane</keyword>
<evidence type="ECO:0000256" key="2">
    <source>
        <dbReference type="ARBA" id="ARBA00004651"/>
    </source>
</evidence>
<accession>A0ABT2T295</accession>
<gene>
    <name evidence="14" type="ORF">OCV77_06035</name>
</gene>
<evidence type="ECO:0000256" key="13">
    <source>
        <dbReference type="SAM" id="Phobius"/>
    </source>
</evidence>
<feature type="transmembrane region" description="Helical" evidence="13">
    <location>
        <begin position="194"/>
        <end position="216"/>
    </location>
</feature>
<evidence type="ECO:0000256" key="5">
    <source>
        <dbReference type="ARBA" id="ARBA00022448"/>
    </source>
</evidence>
<dbReference type="CDD" id="cd13138">
    <property type="entry name" value="MATE_yoeA_like"/>
    <property type="match status" value="1"/>
</dbReference>
<evidence type="ECO:0000256" key="1">
    <source>
        <dbReference type="ARBA" id="ARBA00003408"/>
    </source>
</evidence>
<dbReference type="InterPro" id="IPR050222">
    <property type="entry name" value="MATE_MdtK"/>
</dbReference>
<evidence type="ECO:0000256" key="6">
    <source>
        <dbReference type="ARBA" id="ARBA00022449"/>
    </source>
</evidence>
<proteinExistence type="inferred from homology"/>
<feature type="transmembrane region" description="Helical" evidence="13">
    <location>
        <begin position="390"/>
        <end position="412"/>
    </location>
</feature>
<evidence type="ECO:0000256" key="11">
    <source>
        <dbReference type="ARBA" id="ARBA00023136"/>
    </source>
</evidence>
<comment type="function">
    <text evidence="1">Multidrug efflux pump.</text>
</comment>
<organism evidence="14 15">
    <name type="scientific">Suilimivivens aceti</name>
    <dbReference type="NCBI Taxonomy" id="2981774"/>
    <lineage>
        <taxon>Bacteria</taxon>
        <taxon>Bacillati</taxon>
        <taxon>Bacillota</taxon>
        <taxon>Clostridia</taxon>
        <taxon>Lachnospirales</taxon>
        <taxon>Lachnospiraceae</taxon>
        <taxon>Suilimivivens</taxon>
    </lineage>
</organism>
<keyword evidence="10" id="KW-0406">Ion transport</keyword>
<feature type="transmembrane region" description="Helical" evidence="13">
    <location>
        <begin position="357"/>
        <end position="378"/>
    </location>
</feature>
<comment type="subcellular location">
    <subcellularLocation>
        <location evidence="2">Cell membrane</location>
        <topology evidence="2">Multi-pass membrane protein</topology>
    </subcellularLocation>
</comment>
<evidence type="ECO:0000313" key="14">
    <source>
        <dbReference type="EMBL" id="MCU6744057.1"/>
    </source>
</evidence>
<name>A0ABT2T295_9FIRM</name>
<evidence type="ECO:0000256" key="12">
    <source>
        <dbReference type="ARBA" id="ARBA00031636"/>
    </source>
</evidence>
<evidence type="ECO:0000313" key="15">
    <source>
        <dbReference type="Proteomes" id="UP001652432"/>
    </source>
</evidence>
<evidence type="ECO:0000256" key="7">
    <source>
        <dbReference type="ARBA" id="ARBA00022475"/>
    </source>
</evidence>
<protein>
    <recommendedName>
        <fullName evidence="4">Probable multidrug resistance protein NorM</fullName>
    </recommendedName>
    <alternativeName>
        <fullName evidence="12">Multidrug-efflux transporter</fullName>
    </alternativeName>
</protein>
<dbReference type="Pfam" id="PF01554">
    <property type="entry name" value="MatE"/>
    <property type="match status" value="2"/>
</dbReference>
<keyword evidence="11 13" id="KW-0472">Membrane</keyword>
<dbReference type="EMBL" id="JAOQKJ010000004">
    <property type="protein sequence ID" value="MCU6744057.1"/>
    <property type="molecule type" value="Genomic_DNA"/>
</dbReference>
<feature type="transmembrane region" description="Helical" evidence="13">
    <location>
        <begin position="12"/>
        <end position="34"/>
    </location>
</feature>
<comment type="similarity">
    <text evidence="3">Belongs to the multi antimicrobial extrusion (MATE) (TC 2.A.66.1) family.</text>
</comment>
<evidence type="ECO:0000256" key="10">
    <source>
        <dbReference type="ARBA" id="ARBA00023065"/>
    </source>
</evidence>
<dbReference type="PANTHER" id="PTHR43298:SF2">
    <property type="entry name" value="FMN_FAD EXPORTER YEEO-RELATED"/>
    <property type="match status" value="1"/>
</dbReference>
<dbReference type="InterPro" id="IPR048279">
    <property type="entry name" value="MdtK-like"/>
</dbReference>
<sequence length="448" mass="49365">MKKYEMNLCEGSLFKKIAIFSIPLMFSNILQVLFNMSDIAVVGKFAGSLALGSVGSTSILVTLFTGLLIGFAGGINALTALYIGSRSDKDLTETVHTAAILSFILGMLLMIFGILFTPQVLRLINTKDELINGAVLYLRIYLLGMPALSMYNFGNAVLSAAGDTRRPLYYLTFAGILNVILNLFFVIVCKLDVAGVAIASISSQYISALLILRLLLKTDSSFGITLSALHMTRDKVRRILSISVPSAFQNTIFAIANLFVQTGVNSFDHIMVEGNSAAQNADPLLYDLMAAIYTACASFIAQNYGAQKKDRVLKSYFISLFYSFMIGLVLGCALYLFRYPFLSLFTNDREVVDAGIIRLSVMALSYSISAFMDCTIAASRGLGKTIVPTVMVILGSCVFRIIWIYTIFAYFHTIQSLYLLYAFSWSITALAQIIYFVIIYRRIGKQPL</sequence>
<feature type="transmembrane region" description="Helical" evidence="13">
    <location>
        <begin position="418"/>
        <end position="440"/>
    </location>
</feature>
<reference evidence="14 15" key="1">
    <citation type="journal article" date="2021" name="ISME Commun">
        <title>Automated analysis of genomic sequences facilitates high-throughput and comprehensive description of bacteria.</title>
        <authorList>
            <person name="Hitch T.C.A."/>
        </authorList>
    </citation>
    <scope>NUCLEOTIDE SEQUENCE [LARGE SCALE GENOMIC DNA]</scope>
    <source>
        <strain evidence="14 15">Sanger_18</strain>
    </source>
</reference>
<feature type="transmembrane region" description="Helical" evidence="13">
    <location>
        <begin position="168"/>
        <end position="188"/>
    </location>
</feature>
<evidence type="ECO:0000256" key="4">
    <source>
        <dbReference type="ARBA" id="ARBA00020268"/>
    </source>
</evidence>
<feature type="transmembrane region" description="Helical" evidence="13">
    <location>
        <begin position="316"/>
        <end position="337"/>
    </location>
</feature>
<keyword evidence="15" id="KW-1185">Reference proteome</keyword>
<dbReference type="PANTHER" id="PTHR43298">
    <property type="entry name" value="MULTIDRUG RESISTANCE PROTEIN NORM-RELATED"/>
    <property type="match status" value="1"/>
</dbReference>
<feature type="transmembrane region" description="Helical" evidence="13">
    <location>
        <begin position="239"/>
        <end position="264"/>
    </location>
</feature>
<keyword evidence="6" id="KW-0050">Antiport</keyword>
<feature type="transmembrane region" description="Helical" evidence="13">
    <location>
        <begin position="95"/>
        <end position="116"/>
    </location>
</feature>
<dbReference type="NCBIfam" id="TIGR00797">
    <property type="entry name" value="matE"/>
    <property type="match status" value="1"/>
</dbReference>
<feature type="transmembrane region" description="Helical" evidence="13">
    <location>
        <begin position="136"/>
        <end position="161"/>
    </location>
</feature>
<dbReference type="InterPro" id="IPR002528">
    <property type="entry name" value="MATE_fam"/>
</dbReference>
<dbReference type="RefSeq" id="WP_262574051.1">
    <property type="nucleotide sequence ID" value="NZ_JAOQKJ010000004.1"/>
</dbReference>
<dbReference type="PIRSF" id="PIRSF006603">
    <property type="entry name" value="DinF"/>
    <property type="match status" value="1"/>
</dbReference>
<evidence type="ECO:0000256" key="3">
    <source>
        <dbReference type="ARBA" id="ARBA00010199"/>
    </source>
</evidence>
<dbReference type="Proteomes" id="UP001652432">
    <property type="component" value="Unassembled WGS sequence"/>
</dbReference>
<feature type="transmembrane region" description="Helical" evidence="13">
    <location>
        <begin position="54"/>
        <end position="83"/>
    </location>
</feature>
<keyword evidence="9 13" id="KW-1133">Transmembrane helix</keyword>
<evidence type="ECO:0000256" key="8">
    <source>
        <dbReference type="ARBA" id="ARBA00022692"/>
    </source>
</evidence>
<evidence type="ECO:0000256" key="9">
    <source>
        <dbReference type="ARBA" id="ARBA00022989"/>
    </source>
</evidence>
<keyword evidence="5" id="KW-0813">Transport</keyword>
<comment type="caution">
    <text evidence="14">The sequence shown here is derived from an EMBL/GenBank/DDBJ whole genome shotgun (WGS) entry which is preliminary data.</text>
</comment>
<keyword evidence="8 13" id="KW-0812">Transmembrane</keyword>